<sequence length="336" mass="37623">MAFNLLAEGFDKQPRRGGVGTTKVRALFQACKSDSSQVNPNRVCNADLTRPAIRSIVSNVIPDLDLAAFQRASISVTPSYCRLVYQFKTGSIEETSTIEIHQCREAKDAEFLLKNKLRDLGEVADASLNPNKIGTYGVAYPRGVISFARDTIYATIAGEALQERQLSDLAKALDSYFLAAQGATQRQKMVPRCIFPLTAAALANFDQMFGFEGSYILNKGDVIALRPNQDVTLILPPHDSQYRLSFAFVSDTKVVDLAKLQRVRGQHNFVAKAEGQTEVSLAVLHRTTFHMYRGWPVTIKVHEPSQEEILEDVWKTFDEIMDGQHPEFTTQLNRRY</sequence>
<reference evidence="1 2" key="1">
    <citation type="submission" date="2019-10" db="EMBL/GenBank/DDBJ databases">
        <authorList>
            <person name="Palmer J.M."/>
        </authorList>
    </citation>
    <scope>NUCLEOTIDE SEQUENCE [LARGE SCALE GENOMIC DNA]</scope>
    <source>
        <strain evidence="1 2">TWF696</strain>
    </source>
</reference>
<dbReference type="Proteomes" id="UP001375240">
    <property type="component" value="Unassembled WGS sequence"/>
</dbReference>
<protein>
    <submittedName>
        <fullName evidence="1">Uncharacterized protein</fullName>
    </submittedName>
</protein>
<proteinExistence type="predicted"/>
<name>A0AAV9UUF0_9PEZI</name>
<accession>A0AAV9UUF0</accession>
<organism evidence="1 2">
    <name type="scientific">Orbilia brochopaga</name>
    <dbReference type="NCBI Taxonomy" id="3140254"/>
    <lineage>
        <taxon>Eukaryota</taxon>
        <taxon>Fungi</taxon>
        <taxon>Dikarya</taxon>
        <taxon>Ascomycota</taxon>
        <taxon>Pezizomycotina</taxon>
        <taxon>Orbiliomycetes</taxon>
        <taxon>Orbiliales</taxon>
        <taxon>Orbiliaceae</taxon>
        <taxon>Orbilia</taxon>
    </lineage>
</organism>
<gene>
    <name evidence="1" type="ORF">TWF696_005812</name>
</gene>
<dbReference type="AlphaFoldDB" id="A0AAV9UUF0"/>
<comment type="caution">
    <text evidence="1">The sequence shown here is derived from an EMBL/GenBank/DDBJ whole genome shotgun (WGS) entry which is preliminary data.</text>
</comment>
<dbReference type="EMBL" id="JAVHNQ010000004">
    <property type="protein sequence ID" value="KAK6349527.1"/>
    <property type="molecule type" value="Genomic_DNA"/>
</dbReference>
<evidence type="ECO:0000313" key="2">
    <source>
        <dbReference type="Proteomes" id="UP001375240"/>
    </source>
</evidence>
<evidence type="ECO:0000313" key="1">
    <source>
        <dbReference type="EMBL" id="KAK6349527.1"/>
    </source>
</evidence>
<keyword evidence="2" id="KW-1185">Reference proteome</keyword>